<evidence type="ECO:0000256" key="8">
    <source>
        <dbReference type="ARBA" id="ARBA00023242"/>
    </source>
</evidence>
<protein>
    <recommendedName>
        <fullName evidence="11">BRCT domain-containing protein</fullName>
    </recommendedName>
</protein>
<keyword evidence="4" id="KW-0677">Repeat</keyword>
<dbReference type="EMBL" id="JAPFRF010000004">
    <property type="protein sequence ID" value="KAJ7335768.1"/>
    <property type="molecule type" value="Genomic_DNA"/>
</dbReference>
<keyword evidence="7" id="KW-0206">Cytoskeleton</keyword>
<name>A0A9Q0Y0E7_9SAUR</name>
<evidence type="ECO:0000256" key="1">
    <source>
        <dbReference type="ARBA" id="ARBA00004123"/>
    </source>
</evidence>
<dbReference type="InterPro" id="IPR036770">
    <property type="entry name" value="Ankyrin_rpt-contain_sf"/>
</dbReference>
<dbReference type="InterPro" id="IPR002110">
    <property type="entry name" value="Ankyrin_rpt"/>
</dbReference>
<reference evidence="12" key="1">
    <citation type="journal article" date="2023" name="DNA Res.">
        <title>Chromosome-level genome assembly of Phrynocephalus forsythii using third-generation DNA sequencing and Hi-C analysis.</title>
        <authorList>
            <person name="Qi Y."/>
            <person name="Zhao W."/>
            <person name="Zhao Y."/>
            <person name="Niu C."/>
            <person name="Cao S."/>
            <person name="Zhang Y."/>
        </authorList>
    </citation>
    <scope>NUCLEOTIDE SEQUENCE</scope>
    <source>
        <tissue evidence="12">Muscle</tissue>
    </source>
</reference>
<dbReference type="InterPro" id="IPR001357">
    <property type="entry name" value="BRCT_dom"/>
</dbReference>
<evidence type="ECO:0000256" key="7">
    <source>
        <dbReference type="ARBA" id="ARBA00023212"/>
    </source>
</evidence>
<feature type="compositionally biased region" description="Basic and acidic residues" evidence="10">
    <location>
        <begin position="62"/>
        <end position="74"/>
    </location>
</feature>
<proteinExistence type="predicted"/>
<keyword evidence="9" id="KW-0040">ANK repeat</keyword>
<dbReference type="Pfam" id="PF16770">
    <property type="entry name" value="RTT107_BRCT_5"/>
    <property type="match status" value="1"/>
</dbReference>
<dbReference type="Gene3D" id="3.40.50.10190">
    <property type="entry name" value="BRCT domain"/>
    <property type="match status" value="2"/>
</dbReference>
<evidence type="ECO:0000256" key="2">
    <source>
        <dbReference type="ARBA" id="ARBA00004300"/>
    </source>
</evidence>
<dbReference type="AlphaFoldDB" id="A0A9Q0Y0E7"/>
<organism evidence="12 13">
    <name type="scientific">Phrynocephalus forsythii</name>
    <dbReference type="NCBI Taxonomy" id="171643"/>
    <lineage>
        <taxon>Eukaryota</taxon>
        <taxon>Metazoa</taxon>
        <taxon>Chordata</taxon>
        <taxon>Craniata</taxon>
        <taxon>Vertebrata</taxon>
        <taxon>Euteleostomi</taxon>
        <taxon>Lepidosauria</taxon>
        <taxon>Squamata</taxon>
        <taxon>Bifurcata</taxon>
        <taxon>Unidentata</taxon>
        <taxon>Episquamata</taxon>
        <taxon>Toxicofera</taxon>
        <taxon>Iguania</taxon>
        <taxon>Acrodonta</taxon>
        <taxon>Agamidae</taxon>
        <taxon>Agaminae</taxon>
        <taxon>Phrynocephalus</taxon>
    </lineage>
</organism>
<dbReference type="GO" id="GO:0006281">
    <property type="term" value="P:DNA repair"/>
    <property type="evidence" value="ECO:0007669"/>
    <property type="project" value="UniProtKB-KW"/>
</dbReference>
<feature type="repeat" description="ANK" evidence="9">
    <location>
        <begin position="839"/>
        <end position="871"/>
    </location>
</feature>
<dbReference type="Pfam" id="PF12796">
    <property type="entry name" value="Ank_2"/>
    <property type="match status" value="1"/>
</dbReference>
<evidence type="ECO:0000256" key="10">
    <source>
        <dbReference type="SAM" id="MobiDB-lite"/>
    </source>
</evidence>
<dbReference type="InterPro" id="IPR036420">
    <property type="entry name" value="BRCT_dom_sf"/>
</dbReference>
<keyword evidence="13" id="KW-1185">Reference proteome</keyword>
<keyword evidence="6" id="KW-0234">DNA repair</keyword>
<feature type="compositionally biased region" description="Basic and acidic residues" evidence="10">
    <location>
        <begin position="96"/>
        <end position="106"/>
    </location>
</feature>
<feature type="domain" description="BRCT" evidence="11">
    <location>
        <begin position="106"/>
        <end position="184"/>
    </location>
</feature>
<evidence type="ECO:0000256" key="9">
    <source>
        <dbReference type="PROSITE-ProRule" id="PRU00023"/>
    </source>
</evidence>
<feature type="repeat" description="ANK" evidence="9">
    <location>
        <begin position="805"/>
        <end position="837"/>
    </location>
</feature>
<keyword evidence="8" id="KW-0539">Nucleus</keyword>
<dbReference type="Pfam" id="PF23294">
    <property type="entry name" value="BRCT_TopB1_SLF1"/>
    <property type="match status" value="1"/>
</dbReference>
<feature type="repeat" description="ANK" evidence="9">
    <location>
        <begin position="771"/>
        <end position="804"/>
    </location>
</feature>
<dbReference type="SUPFAM" id="SSF48403">
    <property type="entry name" value="Ankyrin repeat"/>
    <property type="match status" value="1"/>
</dbReference>
<dbReference type="FunFam" id="3.40.50.10190:FF:000018">
    <property type="entry name" value="DNA topoisomerase 2-binding protein 1"/>
    <property type="match status" value="1"/>
</dbReference>
<dbReference type="GO" id="GO:0035861">
    <property type="term" value="C:site of double-strand break"/>
    <property type="evidence" value="ECO:0007669"/>
    <property type="project" value="TreeGrafter"/>
</dbReference>
<evidence type="ECO:0000256" key="3">
    <source>
        <dbReference type="ARBA" id="ARBA00022490"/>
    </source>
</evidence>
<evidence type="ECO:0000313" key="12">
    <source>
        <dbReference type="EMBL" id="KAJ7335768.1"/>
    </source>
</evidence>
<comment type="caution">
    <text evidence="12">The sequence shown here is derived from an EMBL/GenBank/DDBJ whole genome shotgun (WGS) entry which is preliminary data.</text>
</comment>
<feature type="compositionally biased region" description="Gly residues" evidence="10">
    <location>
        <begin position="49"/>
        <end position="60"/>
    </location>
</feature>
<sequence length="1032" mass="116686">MNSLSGEEANGGLNERKVHAYRPHTSAGPGDQRASLTTARNRWAPTSGERGGGGGGGGGGARRREPPARAKEEGGGGLTGVPGRRDVGGGGGGARRPREEAAEMERGIQKRKIIQITGFKSQEKKSLVELLLKLDCVFLDTKQYRSCTHLIAKQPCKSEKFLAACAAGKWILTKDYIINSAESGRWLDETTYEWGYKIEKSSHYSFQMQSAPKRWREELTRSGATGAFHRWKVVLLVTRGHQQKDSLIRVLEAGKATIYEAVTAPNDVTHILTNNTTVHLGSEKFVFGTSYYPIRYLGTYLLENEIKSGIENHQEKDPDTEQQSKRTMADLHLSEIKGALIKHIYFQQAMLSKYTQIDQVDNSRKKEVKKTYCYKRERMLEELVNDHFFPTAVMEFLSGRDLIPPTKFLHSLLEHMLQENSDPTLSVQFFNILYTLLEHDPPWKSPSMLRYYLEVLQCPVCMRGTWPLVEMLVGSCFYCRNICHSVPVSETISEDKAFHKKLLTFILNLFQAEVLALTKSLYDEADSQHLHVTPPTVLLKTFWLGSESGLFTKQLNILVDWVINSYKEKFKTNDIFKHEIAEILNGILGVVVDYWILSGFMMDRNMLHPVADDLASYIAISCDDFSLEELKKFVSSIPSLWLEMFVAEAVFKKYFQTDAVSSTEPLSLQKIVCAYLPALQVWMRETERMQKARRKKIGQWPCPESQRALLMLSGDKQNQAEVLPDVPLQTSGNSSHVPKKLEKKVRIMMSHGKENYCSSAKQMNVYKANVKGETALHIACKSNNVKKLSHLLSLPGIDINVKDHAGWTPLHEACNHGSTVCVREILQHCPEVNLFSQVDGVTPLHDALTNGHIEIAELLLQYGGPLLLHQRNSYGHLPLDLVNCPTTKQHLLQIVHSEQTVEDFHAQVEANQYNQQAEFWTILVCKMLLNFCTVYNLFKPFSAIFKQLACSNSTMITSGFCEFNTSSASHWFIDLYCRELDTFQNLPVYLQKTIEDLNGIPGEEKQAFAATLQQISMTVQMSRFSLTNSLSK</sequence>
<dbReference type="SMART" id="SM00248">
    <property type="entry name" value="ANK"/>
    <property type="match status" value="3"/>
</dbReference>
<feature type="region of interest" description="Disordered" evidence="10">
    <location>
        <begin position="1"/>
        <end position="106"/>
    </location>
</feature>
<accession>A0A9Q0Y0E7</accession>
<dbReference type="GO" id="GO:0005813">
    <property type="term" value="C:centrosome"/>
    <property type="evidence" value="ECO:0007669"/>
    <property type="project" value="UniProtKB-SubCell"/>
</dbReference>
<dbReference type="GO" id="GO:2000781">
    <property type="term" value="P:positive regulation of double-strand break repair"/>
    <property type="evidence" value="ECO:0007669"/>
    <property type="project" value="InterPro"/>
</dbReference>
<keyword evidence="5" id="KW-0227">DNA damage</keyword>
<keyword evidence="3" id="KW-0963">Cytoplasm</keyword>
<evidence type="ECO:0000313" key="13">
    <source>
        <dbReference type="Proteomes" id="UP001142489"/>
    </source>
</evidence>
<dbReference type="InterPro" id="IPR057595">
    <property type="entry name" value="TopB1_SLF1_BRCT"/>
</dbReference>
<dbReference type="PROSITE" id="PS50297">
    <property type="entry name" value="ANK_REP_REGION"/>
    <property type="match status" value="2"/>
</dbReference>
<dbReference type="PANTHER" id="PTHR46677">
    <property type="entry name" value="SMC5-SMC6 COMPLEX LOCALIZATION FACTOR PROTEIN 1"/>
    <property type="match status" value="1"/>
</dbReference>
<evidence type="ECO:0000259" key="11">
    <source>
        <dbReference type="SMART" id="SM00292"/>
    </source>
</evidence>
<dbReference type="InterPro" id="IPR042479">
    <property type="entry name" value="Slf1"/>
</dbReference>
<evidence type="ECO:0000256" key="6">
    <source>
        <dbReference type="ARBA" id="ARBA00023204"/>
    </source>
</evidence>
<dbReference type="GO" id="GO:1990166">
    <property type="term" value="P:protein localization to site of double-strand break"/>
    <property type="evidence" value="ECO:0007669"/>
    <property type="project" value="TreeGrafter"/>
</dbReference>
<dbReference type="SUPFAM" id="SSF52113">
    <property type="entry name" value="BRCT domain"/>
    <property type="match status" value="1"/>
</dbReference>
<gene>
    <name evidence="12" type="ORF">JRQ81_013709</name>
</gene>
<evidence type="ECO:0000256" key="5">
    <source>
        <dbReference type="ARBA" id="ARBA00022763"/>
    </source>
</evidence>
<dbReference type="PROSITE" id="PS50088">
    <property type="entry name" value="ANK_REPEAT"/>
    <property type="match status" value="3"/>
</dbReference>
<dbReference type="SMART" id="SM00292">
    <property type="entry name" value="BRCT"/>
    <property type="match status" value="1"/>
</dbReference>
<dbReference type="Gene3D" id="1.25.40.20">
    <property type="entry name" value="Ankyrin repeat-containing domain"/>
    <property type="match status" value="1"/>
</dbReference>
<dbReference type="GO" id="GO:0005634">
    <property type="term" value="C:nucleus"/>
    <property type="evidence" value="ECO:0007669"/>
    <property type="project" value="UniProtKB-SubCell"/>
</dbReference>
<dbReference type="OrthoDB" id="273147at2759"/>
<dbReference type="PANTHER" id="PTHR46677:SF1">
    <property type="entry name" value="SMC5-SMC6 COMPLEX LOCALIZATION FACTOR PROTEIN 1"/>
    <property type="match status" value="1"/>
</dbReference>
<dbReference type="Proteomes" id="UP001142489">
    <property type="component" value="Unassembled WGS sequence"/>
</dbReference>
<comment type="subcellular location">
    <subcellularLocation>
        <location evidence="2">Cytoplasm</location>
        <location evidence="2">Cytoskeleton</location>
        <location evidence="2">Microtubule organizing center</location>
        <location evidence="2">Centrosome</location>
    </subcellularLocation>
    <subcellularLocation>
        <location evidence="1">Nucleus</location>
    </subcellularLocation>
</comment>
<evidence type="ECO:0000256" key="4">
    <source>
        <dbReference type="ARBA" id="ARBA00022737"/>
    </source>
</evidence>